<dbReference type="GO" id="GO:0008448">
    <property type="term" value="F:N-acetylglucosamine-6-phosphate deacetylase activity"/>
    <property type="evidence" value="ECO:0007669"/>
    <property type="project" value="UniProtKB-EC"/>
</dbReference>
<evidence type="ECO:0000256" key="3">
    <source>
        <dbReference type="ARBA" id="ARBA00022801"/>
    </source>
</evidence>
<comment type="similarity">
    <text evidence="1 5">Belongs to the metallo-dependent hydrolases superfamily. NagA family.</text>
</comment>
<dbReference type="InterPro" id="IPR006680">
    <property type="entry name" value="Amidohydro-rel"/>
</dbReference>
<dbReference type="RefSeq" id="WP_320501154.1">
    <property type="nucleotide sequence ID" value="NZ_JAXCLX010000002.1"/>
</dbReference>
<dbReference type="Gene3D" id="2.30.40.10">
    <property type="entry name" value="Urease, subunit C, domain 1"/>
    <property type="match status" value="1"/>
</dbReference>
<dbReference type="PANTHER" id="PTHR11113">
    <property type="entry name" value="N-ACETYLGLUCOSAMINE-6-PHOSPHATE DEACETYLASE"/>
    <property type="match status" value="1"/>
</dbReference>
<reference evidence="7 8" key="1">
    <citation type="journal article" date="2013" name="Antonie Van Leeuwenhoek">
        <title>Dongia rigui sp. nov., isolated from freshwater of a large wetland in Korea.</title>
        <authorList>
            <person name="Baik K.S."/>
            <person name="Hwang Y.M."/>
            <person name="Choi J.S."/>
            <person name="Kwon J."/>
            <person name="Seong C.N."/>
        </authorList>
    </citation>
    <scope>NUCLEOTIDE SEQUENCE [LARGE SCALE GENOMIC DNA]</scope>
    <source>
        <strain evidence="7 8">04SU4-P</strain>
    </source>
</reference>
<dbReference type="EC" id="3.5.1.25" evidence="7"/>
<dbReference type="Proteomes" id="UP001271769">
    <property type="component" value="Unassembled WGS sequence"/>
</dbReference>
<evidence type="ECO:0000313" key="7">
    <source>
        <dbReference type="EMBL" id="MDY0872680.1"/>
    </source>
</evidence>
<evidence type="ECO:0000259" key="6">
    <source>
        <dbReference type="Pfam" id="PF01979"/>
    </source>
</evidence>
<dbReference type="InterPro" id="IPR032466">
    <property type="entry name" value="Metal_Hydrolase"/>
</dbReference>
<proteinExistence type="inferred from homology"/>
<evidence type="ECO:0000256" key="1">
    <source>
        <dbReference type="ARBA" id="ARBA00010716"/>
    </source>
</evidence>
<dbReference type="CDD" id="cd00854">
    <property type="entry name" value="NagA"/>
    <property type="match status" value="1"/>
</dbReference>
<dbReference type="SUPFAM" id="SSF51338">
    <property type="entry name" value="Composite domain of metallo-dependent hydrolases"/>
    <property type="match status" value="1"/>
</dbReference>
<evidence type="ECO:0000256" key="2">
    <source>
        <dbReference type="ARBA" id="ARBA00022723"/>
    </source>
</evidence>
<dbReference type="InterPro" id="IPR011059">
    <property type="entry name" value="Metal-dep_hydrolase_composite"/>
</dbReference>
<dbReference type="Gene3D" id="3.20.20.140">
    <property type="entry name" value="Metal-dependent hydrolases"/>
    <property type="match status" value="1"/>
</dbReference>
<evidence type="ECO:0000256" key="5">
    <source>
        <dbReference type="PIRNR" id="PIRNR038994"/>
    </source>
</evidence>
<organism evidence="7 8">
    <name type="scientific">Dongia rigui</name>
    <dbReference type="NCBI Taxonomy" id="940149"/>
    <lineage>
        <taxon>Bacteria</taxon>
        <taxon>Pseudomonadati</taxon>
        <taxon>Pseudomonadota</taxon>
        <taxon>Alphaproteobacteria</taxon>
        <taxon>Rhodospirillales</taxon>
        <taxon>Dongiaceae</taxon>
        <taxon>Dongia</taxon>
    </lineage>
</organism>
<protein>
    <submittedName>
        <fullName evidence="7">N-acetylglucosamine-6-phosphate deacetylase</fullName>
        <ecNumber evidence="7">3.5.1.25</ecNumber>
    </submittedName>
</protein>
<evidence type="ECO:0000313" key="8">
    <source>
        <dbReference type="Proteomes" id="UP001271769"/>
    </source>
</evidence>
<name>A0ABU5DZH1_9PROT</name>
<keyword evidence="4 5" id="KW-0119">Carbohydrate metabolism</keyword>
<dbReference type="SUPFAM" id="SSF51556">
    <property type="entry name" value="Metallo-dependent hydrolases"/>
    <property type="match status" value="1"/>
</dbReference>
<gene>
    <name evidence="7" type="primary">nagA</name>
    <name evidence="7" type="ORF">SMD31_12125</name>
</gene>
<keyword evidence="3 5" id="KW-0378">Hydrolase</keyword>
<keyword evidence="8" id="KW-1185">Reference proteome</keyword>
<comment type="caution">
    <text evidence="7">The sequence shown here is derived from an EMBL/GenBank/DDBJ whole genome shotgun (WGS) entry which is preliminary data.</text>
</comment>
<dbReference type="NCBIfam" id="TIGR00221">
    <property type="entry name" value="nagA"/>
    <property type="match status" value="1"/>
</dbReference>
<accession>A0ABU5DZH1</accession>
<dbReference type="PANTHER" id="PTHR11113:SF14">
    <property type="entry name" value="N-ACETYLGLUCOSAMINE-6-PHOSPHATE DEACETYLASE"/>
    <property type="match status" value="1"/>
</dbReference>
<dbReference type="Pfam" id="PF01979">
    <property type="entry name" value="Amidohydro_1"/>
    <property type="match status" value="1"/>
</dbReference>
<keyword evidence="2" id="KW-0479">Metal-binding</keyword>
<dbReference type="InterPro" id="IPR003764">
    <property type="entry name" value="GlcNAc_6-P_deAcase"/>
</dbReference>
<sequence>MSAFAFIGVDIFDGTGVRRDHAVIIRDGRVADLLPAAQLGSDMATERLAGHMLVPGFIDVQVNGGGGVLLNDAPNVAGIGRICDAHALFGTTSLLPTLITDTPALTATVVAAVKQALAANLPGCLGLHLEGPFLSPERRGAHDAQLIRQMNDADVDLLLGLGLQTLLVTLSPERVQPRIIRRLADAGIVVSLGHSNASYDQVLAAVDAGARGVTHLFNAMSPLTHRAPGVVGAALDSGQLWCGLIADGHHVHKAAIDIALRAKRGPGRIFLVTDAMSTVGSDIQSFDLNGRRITRQDGVLVLDDGTLAGSDLDMMAAVRFMVQGVGLDLLQALRMASVDPADFLGRQDIGRIAAGARADFVLIDHDLRAKAVWRGGVRR</sequence>
<dbReference type="EMBL" id="JAXCLX010000002">
    <property type="protein sequence ID" value="MDY0872680.1"/>
    <property type="molecule type" value="Genomic_DNA"/>
</dbReference>
<evidence type="ECO:0000256" key="4">
    <source>
        <dbReference type="ARBA" id="ARBA00023277"/>
    </source>
</evidence>
<feature type="domain" description="Amidohydrolase-related" evidence="6">
    <location>
        <begin position="52"/>
        <end position="367"/>
    </location>
</feature>
<dbReference type="PIRSF" id="PIRSF038994">
    <property type="entry name" value="NagA"/>
    <property type="match status" value="1"/>
</dbReference>